<dbReference type="Proteomes" id="UP000823736">
    <property type="component" value="Unassembled WGS sequence"/>
</dbReference>
<dbReference type="InterPro" id="IPR043901">
    <property type="entry name" value="DUF5787"/>
</dbReference>
<dbReference type="RefSeq" id="WP_209491063.1">
    <property type="nucleotide sequence ID" value="NZ_JAGGLC010000002.1"/>
</dbReference>
<feature type="compositionally biased region" description="Basic and acidic residues" evidence="1">
    <location>
        <begin position="346"/>
        <end position="357"/>
    </location>
</feature>
<proteinExistence type="predicted"/>
<name>A0A8T4GXB5_9EURY</name>
<dbReference type="EMBL" id="JAGGLC010000002">
    <property type="protein sequence ID" value="MBP1986782.1"/>
    <property type="molecule type" value="Genomic_DNA"/>
</dbReference>
<accession>A0A8T4GXB5</accession>
<keyword evidence="3" id="KW-1185">Reference proteome</keyword>
<gene>
    <name evidence="2" type="ORF">J2753_001276</name>
</gene>
<dbReference type="AlphaFoldDB" id="A0A8T4GXB5"/>
<reference evidence="2" key="1">
    <citation type="submission" date="2021-03" db="EMBL/GenBank/DDBJ databases">
        <title>Genomic Encyclopedia of Type Strains, Phase IV (KMG-IV): sequencing the most valuable type-strain genomes for metagenomic binning, comparative biology and taxonomic classification.</title>
        <authorList>
            <person name="Goeker M."/>
        </authorList>
    </citation>
    <scope>NUCLEOTIDE SEQUENCE</scope>
    <source>
        <strain evidence="2">DSM 26232</strain>
    </source>
</reference>
<feature type="region of interest" description="Disordered" evidence="1">
    <location>
        <begin position="27"/>
        <end position="54"/>
    </location>
</feature>
<dbReference type="Pfam" id="PF19100">
    <property type="entry name" value="DUF5787"/>
    <property type="match status" value="1"/>
</dbReference>
<evidence type="ECO:0000313" key="3">
    <source>
        <dbReference type="Proteomes" id="UP000823736"/>
    </source>
</evidence>
<comment type="caution">
    <text evidence="2">The sequence shown here is derived from an EMBL/GenBank/DDBJ whole genome shotgun (WGS) entry which is preliminary data.</text>
</comment>
<sequence>MPAPAIDSEFTFELLVCRWAELGWPPGDDASGVDGSDTEGSDAAGTAGSAHSPAQVIVSRQLGTQQRRWDTIVIECDPEGLAARREFGDRTIDGDLLPLVRHAPREWAYYRDALPDPGYPWRYVREAIHRGAARGLVDKRKNGNRIEIRRKRPYPDWVRRIVAIENKPDLDASAAAALSDQLEHDVETALADEVWLATGRTGESIEPALLRQFPVEAGVLTFDFEGEDGLGVDADAATVDWLPSTLDPAAGGERFDSDEKARRRRLIAERAYGKGWRSFTETTRPDCRWFDVERVSRGLVPVCGAKGRCQNEAECGSRCGSFEPEPPQWRTKGWPVEGGPGQGVRELLERRRERARD</sequence>
<dbReference type="OrthoDB" id="166534at2157"/>
<feature type="region of interest" description="Disordered" evidence="1">
    <location>
        <begin position="321"/>
        <end position="357"/>
    </location>
</feature>
<evidence type="ECO:0000256" key="1">
    <source>
        <dbReference type="SAM" id="MobiDB-lite"/>
    </source>
</evidence>
<organism evidence="2 3">
    <name type="scientific">Halolamina salifodinae</name>
    <dbReference type="NCBI Taxonomy" id="1202767"/>
    <lineage>
        <taxon>Archaea</taxon>
        <taxon>Methanobacteriati</taxon>
        <taxon>Methanobacteriota</taxon>
        <taxon>Stenosarchaea group</taxon>
        <taxon>Halobacteria</taxon>
        <taxon>Halobacteriales</taxon>
        <taxon>Haloferacaceae</taxon>
    </lineage>
</organism>
<protein>
    <submittedName>
        <fullName evidence="2">Uncharacterized protein</fullName>
    </submittedName>
</protein>
<evidence type="ECO:0000313" key="2">
    <source>
        <dbReference type="EMBL" id="MBP1986782.1"/>
    </source>
</evidence>